<dbReference type="EMBL" id="FLRE01001777">
    <property type="protein sequence ID" value="SBT57170.1"/>
    <property type="molecule type" value="Genomic_DNA"/>
</dbReference>
<evidence type="ECO:0000313" key="5">
    <source>
        <dbReference type="Proteomes" id="UP000078555"/>
    </source>
</evidence>
<protein>
    <submittedName>
        <fullName evidence="2">PIR Superfamily Protein</fullName>
    </submittedName>
</protein>
<evidence type="ECO:0000256" key="1">
    <source>
        <dbReference type="SAM" id="Phobius"/>
    </source>
</evidence>
<keyword evidence="1" id="KW-0812">Transmembrane</keyword>
<dbReference type="Proteomes" id="UP000078555">
    <property type="component" value="Unassembled WGS sequence"/>
</dbReference>
<keyword evidence="1" id="KW-1133">Transmembrane helix</keyword>
<dbReference type="Pfam" id="PF05795">
    <property type="entry name" value="Plasmodium_Vir"/>
    <property type="match status" value="2"/>
</dbReference>
<accession>A0A1A9AKM2</accession>
<dbReference type="Proteomes" id="UP000078550">
    <property type="component" value="Unassembled WGS sequence"/>
</dbReference>
<proteinExistence type="predicted"/>
<dbReference type="EMBL" id="FLRD01001630">
    <property type="protein sequence ID" value="SBT57732.1"/>
    <property type="molecule type" value="Genomic_DNA"/>
</dbReference>
<evidence type="ECO:0000313" key="2">
    <source>
        <dbReference type="EMBL" id="SBT57170.1"/>
    </source>
</evidence>
<evidence type="ECO:0000313" key="4">
    <source>
        <dbReference type="Proteomes" id="UP000078550"/>
    </source>
</evidence>
<reference evidence="4 5" key="1">
    <citation type="submission" date="2016-05" db="EMBL/GenBank/DDBJ databases">
        <authorList>
            <person name="Naeem Raeece"/>
        </authorList>
    </citation>
    <scope>NUCLEOTIDE SEQUENCE [LARGE SCALE GENOMIC DNA]</scope>
</reference>
<gene>
    <name evidence="3" type="ORF">POVWA1_083390</name>
    <name evidence="2" type="ORF">POVWA2_077760</name>
</gene>
<feature type="transmembrane region" description="Helical" evidence="1">
    <location>
        <begin position="257"/>
        <end position="279"/>
    </location>
</feature>
<keyword evidence="5" id="KW-1185">Reference proteome</keyword>
<reference evidence="2" key="2">
    <citation type="submission" date="2016-05" db="EMBL/GenBank/DDBJ databases">
        <authorList>
            <person name="Lavstsen T."/>
            <person name="Jespersen J.S."/>
        </authorList>
    </citation>
    <scope>NUCLEOTIDE SEQUENCE [LARGE SCALE GENOMIC DNA]</scope>
</reference>
<organism evidence="2 4">
    <name type="scientific">Plasmodium ovale wallikeri</name>
    <dbReference type="NCBI Taxonomy" id="864142"/>
    <lineage>
        <taxon>Eukaryota</taxon>
        <taxon>Sar</taxon>
        <taxon>Alveolata</taxon>
        <taxon>Apicomplexa</taxon>
        <taxon>Aconoidasida</taxon>
        <taxon>Haemosporida</taxon>
        <taxon>Plasmodiidae</taxon>
        <taxon>Plasmodium</taxon>
        <taxon>Plasmodium (Plasmodium)</taxon>
    </lineage>
</organism>
<keyword evidence="1" id="KW-0472">Membrane</keyword>
<dbReference type="AlphaFoldDB" id="A0A1A9AKM2"/>
<evidence type="ECO:0000313" key="3">
    <source>
        <dbReference type="EMBL" id="SBT57732.1"/>
    </source>
</evidence>
<name>A0A1A9AKM2_PLAOA</name>
<sequence>MDQELEEYDIFTGIYEYNHLEKLRKDDNVGLGVESYCEQLGLKYKEYTQYIVKLCKHFVNFSELYNVLGRISGNNKHKACGIINYWINSDIRDINNQILDLDFYSSLTEKINSNLNITGCSLNLRKIKNEEFDNLKTLYELYNHFYKMNGKIKTTPTSNTCEHYCTHQKNCINVYNTNIEKCFNYRNSKFCKELQNFSDKFISDNTCKPCQYIDKLKPLPPRVESDTVFSDGPAPAREINQHTLQSELHSTNNEKSIIIPTVLCVMGAIFFFLIILYKFTPLGTWLRLRIQRKKIVSDNICEETFNEFTNSEYNQFNYQNSEFNIQYHSVLNS</sequence>
<dbReference type="InterPro" id="IPR008780">
    <property type="entry name" value="Plasmodium_Vir"/>
</dbReference>